<name>A0A2V3DPY4_9MICC</name>
<sequence length="141" mass="15783">MILVTSCSFFKENYPIPEDRLFGTWVHQDSKGNKTSMDLNEDMSIEITNVPREVIPDYASLFSVDELDWTDTLNASGSWSSGFNESANYSYISADFIDLIALFKLYTEEEGSKISIYIPIGDPDSGVFFRFTRAASQASSG</sequence>
<keyword evidence="2" id="KW-1185">Reference proteome</keyword>
<dbReference type="Proteomes" id="UP000246303">
    <property type="component" value="Unassembled WGS sequence"/>
</dbReference>
<accession>A0A2V3DPY4</accession>
<comment type="caution">
    <text evidence="1">The sequence shown here is derived from an EMBL/GenBank/DDBJ whole genome shotgun (WGS) entry which is preliminary data.</text>
</comment>
<proteinExistence type="predicted"/>
<evidence type="ECO:0000313" key="1">
    <source>
        <dbReference type="EMBL" id="PXA64827.1"/>
    </source>
</evidence>
<gene>
    <name evidence="1" type="ORF">CVS29_13540</name>
</gene>
<dbReference type="AlphaFoldDB" id="A0A2V3DPY4"/>
<protein>
    <submittedName>
        <fullName evidence="1">Uncharacterized protein</fullName>
    </submittedName>
</protein>
<evidence type="ECO:0000313" key="2">
    <source>
        <dbReference type="Proteomes" id="UP000246303"/>
    </source>
</evidence>
<dbReference type="EMBL" id="QHLZ01000008">
    <property type="protein sequence ID" value="PXA64827.1"/>
    <property type="molecule type" value="Genomic_DNA"/>
</dbReference>
<organism evidence="1 2">
    <name type="scientific">Arthrobacter psychrochitiniphilus</name>
    <dbReference type="NCBI Taxonomy" id="291045"/>
    <lineage>
        <taxon>Bacteria</taxon>
        <taxon>Bacillati</taxon>
        <taxon>Actinomycetota</taxon>
        <taxon>Actinomycetes</taxon>
        <taxon>Micrococcales</taxon>
        <taxon>Micrococcaceae</taxon>
        <taxon>Arthrobacter</taxon>
    </lineage>
</organism>
<reference evidence="1 2" key="1">
    <citation type="submission" date="2018-05" db="EMBL/GenBank/DDBJ databases">
        <title>Genetic diversity of glacier-inhabiting Cryobacterium bacteria in China and description of Cryobacterium mengkeensis sp. nov. and Arthrobacter glacialis sp. nov.</title>
        <authorList>
            <person name="Liu Q."/>
            <person name="Xin Y.-H."/>
        </authorList>
    </citation>
    <scope>NUCLEOTIDE SEQUENCE [LARGE SCALE GENOMIC DNA]</scope>
    <source>
        <strain evidence="1 2">GP3</strain>
    </source>
</reference>